<gene>
    <name evidence="3" type="ORF">GCM10022197_13950</name>
</gene>
<feature type="transmembrane region" description="Helical" evidence="2">
    <location>
        <begin position="225"/>
        <end position="241"/>
    </location>
</feature>
<evidence type="ECO:0000313" key="4">
    <source>
        <dbReference type="Proteomes" id="UP001500767"/>
    </source>
</evidence>
<keyword evidence="2" id="KW-0472">Membrane</keyword>
<keyword evidence="4" id="KW-1185">Reference proteome</keyword>
<accession>A0ABP6X0T9</accession>
<dbReference type="EMBL" id="BAAAYR010000001">
    <property type="protein sequence ID" value="GAA3559682.1"/>
    <property type="molecule type" value="Genomic_DNA"/>
</dbReference>
<protein>
    <submittedName>
        <fullName evidence="3">Uncharacterized protein</fullName>
    </submittedName>
</protein>
<feature type="transmembrane region" description="Helical" evidence="2">
    <location>
        <begin position="87"/>
        <end position="116"/>
    </location>
</feature>
<dbReference type="RefSeq" id="WP_204911633.1">
    <property type="nucleotide sequence ID" value="NZ_BAAAYR010000001.1"/>
</dbReference>
<evidence type="ECO:0000313" key="3">
    <source>
        <dbReference type="EMBL" id="GAA3559682.1"/>
    </source>
</evidence>
<feature type="transmembrane region" description="Helical" evidence="2">
    <location>
        <begin position="261"/>
        <end position="281"/>
    </location>
</feature>
<feature type="transmembrane region" description="Helical" evidence="2">
    <location>
        <begin position="137"/>
        <end position="157"/>
    </location>
</feature>
<dbReference type="Proteomes" id="UP001500767">
    <property type="component" value="Unassembled WGS sequence"/>
</dbReference>
<reference evidence="4" key="1">
    <citation type="journal article" date="2019" name="Int. J. Syst. Evol. Microbiol.">
        <title>The Global Catalogue of Microorganisms (GCM) 10K type strain sequencing project: providing services to taxonomists for standard genome sequencing and annotation.</title>
        <authorList>
            <consortium name="The Broad Institute Genomics Platform"/>
            <consortium name="The Broad Institute Genome Sequencing Center for Infectious Disease"/>
            <person name="Wu L."/>
            <person name="Ma J."/>
        </authorList>
    </citation>
    <scope>NUCLEOTIDE SEQUENCE [LARGE SCALE GENOMIC DNA]</scope>
    <source>
        <strain evidence="4">JCM 16540</strain>
    </source>
</reference>
<sequence>MDTPIVVMTSTVAAACAVALLIGRRPSARAWYARRWISQQDAPITPEVADEVTAVQWRTFAGTLAGGMVGMLASIPSSVWFEPSDDASLAVTSATGILPFALMCVGAGIGGFLAAAPDVRGPVRVASTHAPRLADSVHWSALLVIRVQMALLIAAALAATRYDTWTGNSFGPVQHALLVGAIMGLPAVWVVVEVVARRLVAAPQPSPDAISFFWRDAVRGDLLRQLWRLPAALGFLVPPLISETLPRSYGTPAQGIGPDVVFWISLTFLVFSLLALVLLNVTPRTKRRATLLRDAQLGMAGTKATLASITPSNAGRSGTGPAANEGVRS</sequence>
<feature type="region of interest" description="Disordered" evidence="1">
    <location>
        <begin position="309"/>
        <end position="329"/>
    </location>
</feature>
<comment type="caution">
    <text evidence="3">The sequence shown here is derived from an EMBL/GenBank/DDBJ whole genome shotgun (WGS) entry which is preliminary data.</text>
</comment>
<proteinExistence type="predicted"/>
<organism evidence="3 4">
    <name type="scientific">Microlunatus spumicola</name>
    <dbReference type="NCBI Taxonomy" id="81499"/>
    <lineage>
        <taxon>Bacteria</taxon>
        <taxon>Bacillati</taxon>
        <taxon>Actinomycetota</taxon>
        <taxon>Actinomycetes</taxon>
        <taxon>Propionibacteriales</taxon>
        <taxon>Propionibacteriaceae</taxon>
        <taxon>Microlunatus</taxon>
    </lineage>
</organism>
<feature type="transmembrane region" description="Helical" evidence="2">
    <location>
        <begin position="60"/>
        <end position="81"/>
    </location>
</feature>
<keyword evidence="2" id="KW-1133">Transmembrane helix</keyword>
<evidence type="ECO:0000256" key="1">
    <source>
        <dbReference type="SAM" id="MobiDB-lite"/>
    </source>
</evidence>
<name>A0ABP6X0T9_9ACTN</name>
<feature type="transmembrane region" description="Helical" evidence="2">
    <location>
        <begin position="6"/>
        <end position="23"/>
    </location>
</feature>
<keyword evidence="2" id="KW-0812">Transmembrane</keyword>
<evidence type="ECO:0000256" key="2">
    <source>
        <dbReference type="SAM" id="Phobius"/>
    </source>
</evidence>
<feature type="transmembrane region" description="Helical" evidence="2">
    <location>
        <begin position="177"/>
        <end position="196"/>
    </location>
</feature>